<gene>
    <name evidence="1" type="ORF">SAMN05878482_1056</name>
</gene>
<reference evidence="1 2" key="1">
    <citation type="submission" date="2017-01" db="EMBL/GenBank/DDBJ databases">
        <authorList>
            <person name="Varghese N."/>
            <person name="Submissions S."/>
        </authorList>
    </citation>
    <scope>NUCLEOTIDE SEQUENCE [LARGE SCALE GENOMIC DNA]</scope>
    <source>
        <strain evidence="1 2">RUG2-6</strain>
    </source>
</reference>
<dbReference type="Proteomes" id="UP000185829">
    <property type="component" value="Unassembled WGS sequence"/>
</dbReference>
<organism evidence="1 2">
    <name type="scientific">Peribacillus simplex</name>
    <dbReference type="NCBI Taxonomy" id="1478"/>
    <lineage>
        <taxon>Bacteria</taxon>
        <taxon>Bacillati</taxon>
        <taxon>Bacillota</taxon>
        <taxon>Bacilli</taxon>
        <taxon>Bacillales</taxon>
        <taxon>Bacillaceae</taxon>
        <taxon>Peribacillus</taxon>
    </lineage>
</organism>
<evidence type="ECO:0000313" key="2">
    <source>
        <dbReference type="Proteomes" id="UP000185829"/>
    </source>
</evidence>
<dbReference type="AlphaFoldDB" id="A0A9X8RAV0"/>
<evidence type="ECO:0000313" key="1">
    <source>
        <dbReference type="EMBL" id="SIR67970.1"/>
    </source>
</evidence>
<dbReference type="EMBL" id="FTMX01000005">
    <property type="protein sequence ID" value="SIR67970.1"/>
    <property type="molecule type" value="Genomic_DNA"/>
</dbReference>
<protein>
    <submittedName>
        <fullName evidence="1">Uncharacterized protein</fullName>
    </submittedName>
</protein>
<proteinExistence type="predicted"/>
<sequence length="52" mass="6108">MATLIWKSQLIQATKTEQAFFEEMLKKLAYYLILSLVQTFVSHLHDDILHLS</sequence>
<name>A0A9X8RAV0_9BACI</name>
<dbReference type="RefSeq" id="WP_179086105.1">
    <property type="nucleotide sequence ID" value="NZ_FTMX01000005.1"/>
</dbReference>
<comment type="caution">
    <text evidence="1">The sequence shown here is derived from an EMBL/GenBank/DDBJ whole genome shotgun (WGS) entry which is preliminary data.</text>
</comment>
<accession>A0A9X8RAV0</accession>